<keyword evidence="3" id="KW-0408">Iron</keyword>
<dbReference type="PANTHER" id="PTHR10209:SF885">
    <property type="entry name" value="2OG-FE(II) OXYGENASE FAMILY, PUTATIVE (AFU_ORTHOLOGUE AFUA_2G00750)-RELATED"/>
    <property type="match status" value="1"/>
</dbReference>
<dbReference type="Pfam" id="PF14226">
    <property type="entry name" value="DIOX_N"/>
    <property type="match status" value="1"/>
</dbReference>
<keyword evidence="6" id="KW-1185">Reference proteome</keyword>
<keyword evidence="1" id="KW-0479">Metal-binding</keyword>
<keyword evidence="2" id="KW-0560">Oxidoreductase</keyword>
<protein>
    <submittedName>
        <fullName evidence="5">Iron oxidase</fullName>
    </submittedName>
</protein>
<proteinExistence type="predicted"/>
<dbReference type="Proteomes" id="UP000485058">
    <property type="component" value="Unassembled WGS sequence"/>
</dbReference>
<evidence type="ECO:0000256" key="2">
    <source>
        <dbReference type="ARBA" id="ARBA00023002"/>
    </source>
</evidence>
<accession>A0A6A0A2C3</accession>
<reference evidence="5 6" key="1">
    <citation type="submission" date="2020-02" db="EMBL/GenBank/DDBJ databases">
        <title>Draft genome sequence of Haematococcus lacustris strain NIES-144.</title>
        <authorList>
            <person name="Morimoto D."/>
            <person name="Nakagawa S."/>
            <person name="Yoshida T."/>
            <person name="Sawayama S."/>
        </authorList>
    </citation>
    <scope>NUCLEOTIDE SEQUENCE [LARGE SCALE GENOMIC DNA]</scope>
    <source>
        <strain evidence="5 6">NIES-144</strain>
    </source>
</reference>
<evidence type="ECO:0000259" key="4">
    <source>
        <dbReference type="Pfam" id="PF14226"/>
    </source>
</evidence>
<dbReference type="InterPro" id="IPR026992">
    <property type="entry name" value="DIOX_N"/>
</dbReference>
<evidence type="ECO:0000313" key="6">
    <source>
        <dbReference type="Proteomes" id="UP000485058"/>
    </source>
</evidence>
<dbReference type="AlphaFoldDB" id="A0A6A0A2C3"/>
<dbReference type="GO" id="GO:0046872">
    <property type="term" value="F:metal ion binding"/>
    <property type="evidence" value="ECO:0007669"/>
    <property type="project" value="UniProtKB-KW"/>
</dbReference>
<dbReference type="EMBL" id="BLLF01003310">
    <property type="protein sequence ID" value="GFH26989.1"/>
    <property type="molecule type" value="Genomic_DNA"/>
</dbReference>
<organism evidence="5 6">
    <name type="scientific">Haematococcus lacustris</name>
    <name type="common">Green alga</name>
    <name type="synonym">Haematococcus pluvialis</name>
    <dbReference type="NCBI Taxonomy" id="44745"/>
    <lineage>
        <taxon>Eukaryota</taxon>
        <taxon>Viridiplantae</taxon>
        <taxon>Chlorophyta</taxon>
        <taxon>core chlorophytes</taxon>
        <taxon>Chlorophyceae</taxon>
        <taxon>CS clade</taxon>
        <taxon>Chlamydomonadales</taxon>
        <taxon>Haematococcaceae</taxon>
        <taxon>Haematococcus</taxon>
    </lineage>
</organism>
<dbReference type="PANTHER" id="PTHR10209">
    <property type="entry name" value="OXIDOREDUCTASE, 2OG-FE II OXYGENASE FAMILY PROTEIN"/>
    <property type="match status" value="1"/>
</dbReference>
<sequence length="179" mass="19526">MADTATYDSQEFTQVPVIDISALVGCGNPDDVANAVAAIGTACRDVGFFYITGHGVPDTLVRQLQDQSHAFFALPEEEKMEISMAKGGRAWRGYFPVGSELASGRPDMKEGLYFGSELGPEDPRVRAGTPLHGANLFPRRPPELQQLVLQYMACMEQLGHALMAGISSSLQLDPQHFRR</sequence>
<dbReference type="InterPro" id="IPR027443">
    <property type="entry name" value="IPNS-like_sf"/>
</dbReference>
<dbReference type="GO" id="GO:0016491">
    <property type="term" value="F:oxidoreductase activity"/>
    <property type="evidence" value="ECO:0007669"/>
    <property type="project" value="UniProtKB-KW"/>
</dbReference>
<dbReference type="SUPFAM" id="SSF51197">
    <property type="entry name" value="Clavaminate synthase-like"/>
    <property type="match status" value="1"/>
</dbReference>
<feature type="domain" description="Non-haem dioxygenase N-terminal" evidence="4">
    <location>
        <begin position="15"/>
        <end position="139"/>
    </location>
</feature>
<gene>
    <name evidence="5" type="ORF">HaLaN_25236</name>
</gene>
<name>A0A6A0A2C3_HAELA</name>
<evidence type="ECO:0000256" key="1">
    <source>
        <dbReference type="ARBA" id="ARBA00022723"/>
    </source>
</evidence>
<feature type="non-terminal residue" evidence="5">
    <location>
        <position position="179"/>
    </location>
</feature>
<evidence type="ECO:0000313" key="5">
    <source>
        <dbReference type="EMBL" id="GFH26989.1"/>
    </source>
</evidence>
<comment type="caution">
    <text evidence="5">The sequence shown here is derived from an EMBL/GenBank/DDBJ whole genome shotgun (WGS) entry which is preliminary data.</text>
</comment>
<dbReference type="Gene3D" id="2.60.120.330">
    <property type="entry name" value="B-lactam Antibiotic, Isopenicillin N Synthase, Chain"/>
    <property type="match status" value="1"/>
</dbReference>
<evidence type="ECO:0000256" key="3">
    <source>
        <dbReference type="ARBA" id="ARBA00023004"/>
    </source>
</evidence>